<evidence type="ECO:0000259" key="4">
    <source>
        <dbReference type="PROSITE" id="PS51471"/>
    </source>
</evidence>
<dbReference type="EMBL" id="SDMP01000015">
    <property type="protein sequence ID" value="RYR06680.1"/>
    <property type="molecule type" value="Genomic_DNA"/>
</dbReference>
<comment type="caution">
    <text evidence="5">The sequence shown here is derived from an EMBL/GenBank/DDBJ whole genome shotgun (WGS) entry which is preliminary data.</text>
</comment>
<dbReference type="GO" id="GO:0031418">
    <property type="term" value="F:L-ascorbic acid binding"/>
    <property type="evidence" value="ECO:0007669"/>
    <property type="project" value="UniProtKB-KW"/>
</dbReference>
<evidence type="ECO:0000256" key="3">
    <source>
        <dbReference type="ARBA" id="ARBA00023004"/>
    </source>
</evidence>
<evidence type="ECO:0000313" key="5">
    <source>
        <dbReference type="EMBL" id="RYR06680.1"/>
    </source>
</evidence>
<dbReference type="InterPro" id="IPR050295">
    <property type="entry name" value="Plant_2OG-oxidoreductases"/>
</dbReference>
<sequence length="173" mass="18856">MLGHYYPPCPEPELTWGLSAHTDVTSGLMSLLFLIGGLQIFHKNQWIDITPVPGSLIINVGDMMQPSFPLQIFVERQFTLPYPALATLFDPLPPLRRATAASVRRARPPFVRVATAPKSPTPLLSSSASSPHPLLFASSCHRLHLLAVVWLVSSISEGSVGVVFEDLTLCNST</sequence>
<reference evidence="5 6" key="1">
    <citation type="submission" date="2019-01" db="EMBL/GenBank/DDBJ databases">
        <title>Sequencing of cultivated peanut Arachis hypogaea provides insights into genome evolution and oil improvement.</title>
        <authorList>
            <person name="Chen X."/>
        </authorList>
    </citation>
    <scope>NUCLEOTIDE SEQUENCE [LARGE SCALE GENOMIC DNA]</scope>
    <source>
        <strain evidence="6">cv. Fuhuasheng</strain>
        <tissue evidence="5">Leaves</tissue>
    </source>
</reference>
<gene>
    <name evidence="5" type="ORF">Ahy_B05g073980</name>
</gene>
<accession>A0A444YXL5</accession>
<keyword evidence="3" id="KW-0408">Iron</keyword>
<dbReference type="SUPFAM" id="SSF51197">
    <property type="entry name" value="Clavaminate synthase-like"/>
    <property type="match status" value="1"/>
</dbReference>
<dbReference type="AlphaFoldDB" id="A0A444YXL5"/>
<evidence type="ECO:0000256" key="2">
    <source>
        <dbReference type="ARBA" id="ARBA00022896"/>
    </source>
</evidence>
<name>A0A444YXL5_ARAHY</name>
<feature type="domain" description="Fe2OG dioxygenase" evidence="4">
    <location>
        <begin position="1"/>
        <end position="153"/>
    </location>
</feature>
<protein>
    <recommendedName>
        <fullName evidence="4">Fe2OG dioxygenase domain-containing protein</fullName>
    </recommendedName>
</protein>
<dbReference type="Proteomes" id="UP000289738">
    <property type="component" value="Chromosome B05"/>
</dbReference>
<organism evidence="5 6">
    <name type="scientific">Arachis hypogaea</name>
    <name type="common">Peanut</name>
    <dbReference type="NCBI Taxonomy" id="3818"/>
    <lineage>
        <taxon>Eukaryota</taxon>
        <taxon>Viridiplantae</taxon>
        <taxon>Streptophyta</taxon>
        <taxon>Embryophyta</taxon>
        <taxon>Tracheophyta</taxon>
        <taxon>Spermatophyta</taxon>
        <taxon>Magnoliopsida</taxon>
        <taxon>eudicotyledons</taxon>
        <taxon>Gunneridae</taxon>
        <taxon>Pentapetalae</taxon>
        <taxon>rosids</taxon>
        <taxon>fabids</taxon>
        <taxon>Fabales</taxon>
        <taxon>Fabaceae</taxon>
        <taxon>Papilionoideae</taxon>
        <taxon>50 kb inversion clade</taxon>
        <taxon>dalbergioids sensu lato</taxon>
        <taxon>Dalbergieae</taxon>
        <taxon>Pterocarpus clade</taxon>
        <taxon>Arachis</taxon>
    </lineage>
</organism>
<dbReference type="Gene3D" id="2.60.120.330">
    <property type="entry name" value="B-lactam Antibiotic, Isopenicillin N Synthase, Chain"/>
    <property type="match status" value="1"/>
</dbReference>
<dbReference type="GO" id="GO:0046872">
    <property type="term" value="F:metal ion binding"/>
    <property type="evidence" value="ECO:0007669"/>
    <property type="project" value="UniProtKB-KW"/>
</dbReference>
<keyword evidence="2" id="KW-0847">Vitamin C</keyword>
<evidence type="ECO:0000256" key="1">
    <source>
        <dbReference type="ARBA" id="ARBA00022723"/>
    </source>
</evidence>
<dbReference type="InterPro" id="IPR044861">
    <property type="entry name" value="IPNS-like_FE2OG_OXY"/>
</dbReference>
<keyword evidence="6" id="KW-1185">Reference proteome</keyword>
<dbReference type="PANTHER" id="PTHR47991">
    <property type="entry name" value="OXOGLUTARATE/IRON-DEPENDENT DIOXYGENASE"/>
    <property type="match status" value="1"/>
</dbReference>
<keyword evidence="1" id="KW-0479">Metal-binding</keyword>
<dbReference type="Pfam" id="PF03171">
    <property type="entry name" value="2OG-FeII_Oxy"/>
    <property type="match status" value="1"/>
</dbReference>
<dbReference type="InterPro" id="IPR005123">
    <property type="entry name" value="Oxoglu/Fe-dep_dioxygenase_dom"/>
</dbReference>
<proteinExistence type="predicted"/>
<dbReference type="InterPro" id="IPR027443">
    <property type="entry name" value="IPNS-like_sf"/>
</dbReference>
<dbReference type="PROSITE" id="PS51471">
    <property type="entry name" value="FE2OG_OXY"/>
    <property type="match status" value="1"/>
</dbReference>
<evidence type="ECO:0000313" key="6">
    <source>
        <dbReference type="Proteomes" id="UP000289738"/>
    </source>
</evidence>